<keyword evidence="1" id="KW-0812">Transmembrane</keyword>
<protein>
    <submittedName>
        <fullName evidence="2">Uncharacterized protein</fullName>
    </submittedName>
</protein>
<sequence length="135" mass="13812">MSRSSGRDAPVGRGRGQVEPVAALVALAVVCAALSLYAGVLDGALAGVSTDDDGPAEQVADRVRDRVAPAGVAAPPRLSAVTDGYRFNATLACRERAWTTGAPPPVGASRAREPVSVRVAPGVVRPCRLVVVVWS</sequence>
<dbReference type="RefSeq" id="WP_158205105.1">
    <property type="nucleotide sequence ID" value="NZ_WSZK01000023.1"/>
</dbReference>
<dbReference type="Proteomes" id="UP000451471">
    <property type="component" value="Unassembled WGS sequence"/>
</dbReference>
<evidence type="ECO:0000256" key="1">
    <source>
        <dbReference type="SAM" id="Phobius"/>
    </source>
</evidence>
<keyword evidence="1" id="KW-1133">Transmembrane helix</keyword>
<dbReference type="EMBL" id="WSZK01000023">
    <property type="protein sequence ID" value="MWG35426.1"/>
    <property type="molecule type" value="Genomic_DNA"/>
</dbReference>
<dbReference type="AlphaFoldDB" id="A0A6B0GKH0"/>
<dbReference type="InterPro" id="IPR055709">
    <property type="entry name" value="DUF7285"/>
</dbReference>
<organism evidence="2 3">
    <name type="scientific">Halomarina oriensis</name>
    <dbReference type="NCBI Taxonomy" id="671145"/>
    <lineage>
        <taxon>Archaea</taxon>
        <taxon>Methanobacteriati</taxon>
        <taxon>Methanobacteriota</taxon>
        <taxon>Stenosarchaea group</taxon>
        <taxon>Halobacteria</taxon>
        <taxon>Halobacteriales</taxon>
        <taxon>Natronomonadaceae</taxon>
        <taxon>Halomarina</taxon>
    </lineage>
</organism>
<keyword evidence="3" id="KW-1185">Reference proteome</keyword>
<dbReference type="Pfam" id="PF23956">
    <property type="entry name" value="DUF7285"/>
    <property type="match status" value="1"/>
</dbReference>
<comment type="caution">
    <text evidence="2">The sequence shown here is derived from an EMBL/GenBank/DDBJ whole genome shotgun (WGS) entry which is preliminary data.</text>
</comment>
<keyword evidence="1" id="KW-0472">Membrane</keyword>
<proteinExistence type="predicted"/>
<name>A0A6B0GKH0_9EURY</name>
<feature type="transmembrane region" description="Helical" evidence="1">
    <location>
        <begin position="21"/>
        <end position="40"/>
    </location>
</feature>
<accession>A0A6B0GKH0</accession>
<evidence type="ECO:0000313" key="2">
    <source>
        <dbReference type="EMBL" id="MWG35426.1"/>
    </source>
</evidence>
<gene>
    <name evidence="2" type="ORF">GQS65_13180</name>
</gene>
<evidence type="ECO:0000313" key="3">
    <source>
        <dbReference type="Proteomes" id="UP000451471"/>
    </source>
</evidence>
<reference evidence="2 3" key="1">
    <citation type="submission" date="2019-12" db="EMBL/GenBank/DDBJ databases">
        <title>Halocatena pleomorpha gen. nov. sp. nov., an extremely halophilic archaeon of family Halobacteriaceae isolated from saltpan soil.</title>
        <authorList>
            <person name="Pal Y."/>
            <person name="Verma A."/>
            <person name="Krishnamurthi S."/>
            <person name="Kumar P."/>
        </authorList>
    </citation>
    <scope>NUCLEOTIDE SEQUENCE [LARGE SCALE GENOMIC DNA]</scope>
    <source>
        <strain evidence="2 3">JCM 16495</strain>
    </source>
</reference>